<dbReference type="GO" id="GO:0036064">
    <property type="term" value="C:ciliary basal body"/>
    <property type="evidence" value="ECO:0007669"/>
    <property type="project" value="TreeGrafter"/>
</dbReference>
<keyword evidence="8" id="KW-1185">Reference proteome</keyword>
<evidence type="ECO:0000256" key="6">
    <source>
        <dbReference type="SAM" id="MobiDB-lite"/>
    </source>
</evidence>
<keyword evidence="3" id="KW-0067">ATP-binding</keyword>
<comment type="caution">
    <text evidence="7">The sequence shown here is derived from an EMBL/GenBank/DDBJ whole genome shotgun (WGS) entry which is preliminary data.</text>
</comment>
<dbReference type="PANTHER" id="PTHR12241">
    <property type="entry name" value="TUBULIN POLYGLUTAMYLASE"/>
    <property type="match status" value="1"/>
</dbReference>
<dbReference type="PANTHER" id="PTHR12241:SF145">
    <property type="entry name" value="TUBULIN POLYGLUTAMYLASE TTLL5"/>
    <property type="match status" value="1"/>
</dbReference>
<dbReference type="KEGG" id="lenr:94173038"/>
<accession>A0A836GX21</accession>
<evidence type="ECO:0000256" key="1">
    <source>
        <dbReference type="ARBA" id="ARBA00022598"/>
    </source>
</evidence>
<evidence type="ECO:0000313" key="8">
    <source>
        <dbReference type="Proteomes" id="UP000674179"/>
    </source>
</evidence>
<evidence type="ECO:0000313" key="7">
    <source>
        <dbReference type="EMBL" id="KAG5480714.1"/>
    </source>
</evidence>
<name>A0A836GX21_LEIEN</name>
<dbReference type="GO" id="GO:0000226">
    <property type="term" value="P:microtubule cytoskeleton organization"/>
    <property type="evidence" value="ECO:0007669"/>
    <property type="project" value="TreeGrafter"/>
</dbReference>
<dbReference type="GO" id="GO:0005524">
    <property type="term" value="F:ATP binding"/>
    <property type="evidence" value="ECO:0007669"/>
    <property type="project" value="UniProtKB-KW"/>
</dbReference>
<dbReference type="Pfam" id="PF03133">
    <property type="entry name" value="TTL"/>
    <property type="match status" value="2"/>
</dbReference>
<dbReference type="InterPro" id="IPR004344">
    <property type="entry name" value="TTL/TTLL_fam"/>
</dbReference>
<evidence type="ECO:0000256" key="3">
    <source>
        <dbReference type="ARBA" id="ARBA00022840"/>
    </source>
</evidence>
<keyword evidence="2" id="KW-0547">Nucleotide-binding</keyword>
<organism evidence="7 8">
    <name type="scientific">Leishmania enriettii</name>
    <dbReference type="NCBI Taxonomy" id="5663"/>
    <lineage>
        <taxon>Eukaryota</taxon>
        <taxon>Discoba</taxon>
        <taxon>Euglenozoa</taxon>
        <taxon>Kinetoplastea</taxon>
        <taxon>Metakinetoplastina</taxon>
        <taxon>Trypanosomatida</taxon>
        <taxon>Trypanosomatidae</taxon>
        <taxon>Leishmaniinae</taxon>
        <taxon>Leishmania</taxon>
    </lineage>
</organism>
<evidence type="ECO:0000256" key="2">
    <source>
        <dbReference type="ARBA" id="ARBA00022741"/>
    </source>
</evidence>
<reference evidence="7 8" key="1">
    <citation type="submission" date="2021-02" db="EMBL/GenBank/DDBJ databases">
        <title>Leishmania (Mundinia) enrietti genome sequencing and assembly.</title>
        <authorList>
            <person name="Almutairi H."/>
            <person name="Gatherer D."/>
        </authorList>
    </citation>
    <scope>NUCLEOTIDE SEQUENCE [LARGE SCALE GENOMIC DNA]</scope>
    <source>
        <strain evidence="7">CUR178</strain>
    </source>
</reference>
<dbReference type="OrthoDB" id="202825at2759"/>
<dbReference type="GO" id="GO:0070740">
    <property type="term" value="F:tubulin-glutamic acid ligase activity"/>
    <property type="evidence" value="ECO:0007669"/>
    <property type="project" value="TreeGrafter"/>
</dbReference>
<dbReference type="Gene3D" id="3.30.470.20">
    <property type="entry name" value="ATP-grasp fold, B domain"/>
    <property type="match status" value="1"/>
</dbReference>
<dbReference type="GO" id="GO:0015631">
    <property type="term" value="F:tubulin binding"/>
    <property type="evidence" value="ECO:0007669"/>
    <property type="project" value="TreeGrafter"/>
</dbReference>
<dbReference type="PROSITE" id="PS51221">
    <property type="entry name" value="TTL"/>
    <property type="match status" value="1"/>
</dbReference>
<dbReference type="SUPFAM" id="SSF56059">
    <property type="entry name" value="Glutathione synthetase ATP-binding domain-like"/>
    <property type="match status" value="1"/>
</dbReference>
<comment type="catalytic activity">
    <reaction evidence="5">
        <text>L-glutamyl-[protein] + L-glutamate + ATP = gamma-L-glutamyl-L-glutamyl-[protein] + ADP + phosphate + H(+)</text>
        <dbReference type="Rhea" id="RHEA:60144"/>
        <dbReference type="Rhea" id="RHEA-COMP:10208"/>
        <dbReference type="Rhea" id="RHEA-COMP:15517"/>
        <dbReference type="ChEBI" id="CHEBI:15378"/>
        <dbReference type="ChEBI" id="CHEBI:29973"/>
        <dbReference type="ChEBI" id="CHEBI:29985"/>
        <dbReference type="ChEBI" id="CHEBI:30616"/>
        <dbReference type="ChEBI" id="CHEBI:43474"/>
        <dbReference type="ChEBI" id="CHEBI:143622"/>
        <dbReference type="ChEBI" id="CHEBI:456216"/>
    </reaction>
    <physiologicalReaction direction="left-to-right" evidence="5">
        <dbReference type="Rhea" id="RHEA:60145"/>
    </physiologicalReaction>
</comment>
<protein>
    <recommendedName>
        <fullName evidence="4">Tubulin--tyrosine ligase-like protein 5</fullName>
    </recommendedName>
</protein>
<sequence>MSAGGVDQEAAWSAAAPLSTLKRCGGDGEGDVAAAAARRARCVLEPFLVSPSVVLDPCSITSADENAGLASTDVYLVDSPYERRRPTIAFVPYDKPAAGDKRHRRSEEAGDGSAMVHFDVLVQPDKLPSSVTDGVLGGSGEGDPEASLQHDTKSKRRVVARASTGPYSRLSYIMDESCTPFTALLATLRAAGFTRVSGRAALLHKTHSLLWAKHLLPSMVDQLLRGSPGAYRKVNHFPGTHALGRKDKLCLLLRRAGQRWQAGGEHSTVLGDAYSTRAVAWAALTPESWLLPHEADACVRALQQPAPSAAAAPLFIVKPTNQAGGQGIFLIRGGSEAGVASLAAAVGGLGGNTCPSKFIDASTTVSSKLSPGIVPCRRARTASLSRVRAANATLVDASAAETARSSYVVQRYMTNPFLLGGRKFDLRLYVVATSYDPVRLYLYREGLVRIASSPYTRTTSAAASAAAAADTALADVSDLRAHLTNFTLSKGASSVPRAERGAGVAETGAETGEQDLKWPLSSLAAYVASMGYDWPRTLQRIHELLRLVFLAVTPEVRAGMRASLAGQLQNSSSNLTSSPPSLPAASSYATVNGASPFFEIFGVDVLLIVDNSEDSPSHDSAAVTTSASTLRPVLLEVNIMPSLSTHYSILDQRIKANFIADALTLVGLMPPPPKAASSAPGARDIGGGERRCYNDPFLDGLNDSEAVNVCLTTEEESRRAENFIRLLPTRDSASKYRSLLEATEGSLTSTTTSSRFDAVLSSWIASSP</sequence>
<dbReference type="AlphaFoldDB" id="A0A836GX21"/>
<dbReference type="RefSeq" id="XP_067693527.1">
    <property type="nucleotide sequence ID" value="XM_067837528.1"/>
</dbReference>
<dbReference type="EMBL" id="JAFHKP010000020">
    <property type="protein sequence ID" value="KAG5480714.1"/>
    <property type="molecule type" value="Genomic_DNA"/>
</dbReference>
<dbReference type="GeneID" id="94173038"/>
<proteinExistence type="predicted"/>
<gene>
    <name evidence="7" type="ORF">CUR178_05849</name>
</gene>
<feature type="region of interest" description="Disordered" evidence="6">
    <location>
        <begin position="131"/>
        <end position="160"/>
    </location>
</feature>
<keyword evidence="1" id="KW-0436">Ligase</keyword>
<evidence type="ECO:0000256" key="5">
    <source>
        <dbReference type="ARBA" id="ARBA00049274"/>
    </source>
</evidence>
<evidence type="ECO:0000256" key="4">
    <source>
        <dbReference type="ARBA" id="ARBA00041448"/>
    </source>
</evidence>
<dbReference type="Proteomes" id="UP000674179">
    <property type="component" value="Chromosome 20"/>
</dbReference>